<dbReference type="OrthoDB" id="10259545at2759"/>
<evidence type="ECO:0000313" key="1">
    <source>
        <dbReference type="EMBL" id="TQN64168.1"/>
    </source>
</evidence>
<dbReference type="Gene3D" id="3.40.50.1100">
    <property type="match status" value="1"/>
</dbReference>
<dbReference type="EMBL" id="PUHP01002748">
    <property type="protein sequence ID" value="TQN64168.1"/>
    <property type="molecule type" value="Genomic_DNA"/>
</dbReference>
<organism evidence="1 2">
    <name type="scientific">Colletotrichum shisoi</name>
    <dbReference type="NCBI Taxonomy" id="2078593"/>
    <lineage>
        <taxon>Eukaryota</taxon>
        <taxon>Fungi</taxon>
        <taxon>Dikarya</taxon>
        <taxon>Ascomycota</taxon>
        <taxon>Pezizomycotina</taxon>
        <taxon>Sordariomycetes</taxon>
        <taxon>Hypocreomycetidae</taxon>
        <taxon>Glomerellales</taxon>
        <taxon>Glomerellaceae</taxon>
        <taxon>Colletotrichum</taxon>
        <taxon>Colletotrichum destructivum species complex</taxon>
    </lineage>
</organism>
<gene>
    <name evidence="1" type="ORF">CSHISOI_11257</name>
</gene>
<protein>
    <submittedName>
        <fullName evidence="1">Uncharacterized protein</fullName>
    </submittedName>
</protein>
<proteinExistence type="predicted"/>
<sequence length="236" mass="26330">MSMHPANNVKAIPALNLLQNGVVPRKTKMVVKYSSSSTVISISLACQVCHNVPDIRTYLSNKTSQAELKLMQFFSLDITLFSSPSQPEPLDQRGSIYAAKNIGGNKGTTLNPNQYKNNNITLIYAGIGTSRTLTSLEAYFKSTKPLVYRLGVCTTRRPRSQTALFLDKRLEARSPKELADEAGEYFAKLGLEHFPAIHNKNLQKVNLYCYNEAWEKDLAEIFLQIPQTSIVRTKGA</sequence>
<name>A0A5Q4BB34_9PEZI</name>
<dbReference type="AlphaFoldDB" id="A0A5Q4BB34"/>
<keyword evidence="2" id="KW-1185">Reference proteome</keyword>
<dbReference type="SUPFAM" id="SSF53686">
    <property type="entry name" value="Tryptophan synthase beta subunit-like PLP-dependent enzymes"/>
    <property type="match status" value="1"/>
</dbReference>
<evidence type="ECO:0000313" key="2">
    <source>
        <dbReference type="Proteomes" id="UP000326340"/>
    </source>
</evidence>
<accession>A0A5Q4BB34</accession>
<comment type="caution">
    <text evidence="1">The sequence shown here is derived from an EMBL/GenBank/DDBJ whole genome shotgun (WGS) entry which is preliminary data.</text>
</comment>
<dbReference type="InterPro" id="IPR036052">
    <property type="entry name" value="TrpB-like_PALP_sf"/>
</dbReference>
<dbReference type="Proteomes" id="UP000326340">
    <property type="component" value="Unassembled WGS sequence"/>
</dbReference>
<reference evidence="1 2" key="1">
    <citation type="journal article" date="2019" name="Sci. Rep.">
        <title>Colletotrichum shisoi sp. nov., an anthracnose pathogen of Perilla frutescens in Japan: molecular phylogenetic, morphological and genomic evidence.</title>
        <authorList>
            <person name="Gan P."/>
            <person name="Tsushima A."/>
            <person name="Hiroyama R."/>
            <person name="Narusaka M."/>
            <person name="Takano Y."/>
            <person name="Narusaka Y."/>
            <person name="Kawaradani M."/>
            <person name="Damm U."/>
            <person name="Shirasu K."/>
        </authorList>
    </citation>
    <scope>NUCLEOTIDE SEQUENCE [LARGE SCALE GENOMIC DNA]</scope>
    <source>
        <strain evidence="1 2">PG-2018a</strain>
    </source>
</reference>